<reference evidence="1" key="1">
    <citation type="submission" date="2022-08" db="EMBL/GenBank/DDBJ databases">
        <authorList>
            <person name="Kallberg Y."/>
            <person name="Tangrot J."/>
            <person name="Rosling A."/>
        </authorList>
    </citation>
    <scope>NUCLEOTIDE SEQUENCE</scope>
    <source>
        <strain evidence="1">Wild A</strain>
    </source>
</reference>
<sequence>MEKLKVRKVLGVSINPYLYEKLKEECSGKNVSAFVERAITK</sequence>
<keyword evidence="2" id="KW-1185">Reference proteome</keyword>
<proteinExistence type="predicted"/>
<evidence type="ECO:0000313" key="1">
    <source>
        <dbReference type="EMBL" id="CAI2197390.1"/>
    </source>
</evidence>
<comment type="caution">
    <text evidence="1">The sequence shown here is derived from an EMBL/GenBank/DDBJ whole genome shotgun (WGS) entry which is preliminary data.</text>
</comment>
<dbReference type="OrthoDB" id="10553149at2759"/>
<name>A0A9W4T9A0_9GLOM</name>
<feature type="non-terminal residue" evidence="1">
    <location>
        <position position="41"/>
    </location>
</feature>
<organism evidence="1 2">
    <name type="scientific">Funneliformis geosporum</name>
    <dbReference type="NCBI Taxonomy" id="1117311"/>
    <lineage>
        <taxon>Eukaryota</taxon>
        <taxon>Fungi</taxon>
        <taxon>Fungi incertae sedis</taxon>
        <taxon>Mucoromycota</taxon>
        <taxon>Glomeromycotina</taxon>
        <taxon>Glomeromycetes</taxon>
        <taxon>Glomerales</taxon>
        <taxon>Glomeraceae</taxon>
        <taxon>Funneliformis</taxon>
    </lineage>
</organism>
<evidence type="ECO:0000313" key="2">
    <source>
        <dbReference type="Proteomes" id="UP001153678"/>
    </source>
</evidence>
<protein>
    <submittedName>
        <fullName evidence="1">124_t:CDS:1</fullName>
    </submittedName>
</protein>
<dbReference type="Proteomes" id="UP001153678">
    <property type="component" value="Unassembled WGS sequence"/>
</dbReference>
<gene>
    <name evidence="1" type="ORF">FWILDA_LOCUS18054</name>
</gene>
<dbReference type="EMBL" id="CAMKVN010016204">
    <property type="protein sequence ID" value="CAI2197390.1"/>
    <property type="molecule type" value="Genomic_DNA"/>
</dbReference>
<dbReference type="AlphaFoldDB" id="A0A9W4T9A0"/>
<accession>A0A9W4T9A0</accession>